<name>W0AEG1_9SPHN</name>
<organism evidence="1 2">
    <name type="scientific">Sphingomonas sanxanigenens DSM 19645 = NX02</name>
    <dbReference type="NCBI Taxonomy" id="1123269"/>
    <lineage>
        <taxon>Bacteria</taxon>
        <taxon>Pseudomonadati</taxon>
        <taxon>Pseudomonadota</taxon>
        <taxon>Alphaproteobacteria</taxon>
        <taxon>Sphingomonadales</taxon>
        <taxon>Sphingomonadaceae</taxon>
        <taxon>Sphingomonas</taxon>
    </lineage>
</organism>
<proteinExistence type="predicted"/>
<dbReference type="HOGENOM" id="CLU_218438_0_0_5"/>
<dbReference type="PATRIC" id="fig|1123269.5.peg.4585"/>
<sequence>MSIRFADLRRSLVAAAGALTLSSLALSAAVMPTVAPLTSQPAL</sequence>
<dbReference type="EMBL" id="CP006644">
    <property type="protein sequence ID" value="AHE56299.1"/>
    <property type="molecule type" value="Genomic_DNA"/>
</dbReference>
<gene>
    <name evidence="1" type="ORF">NX02_23420</name>
</gene>
<keyword evidence="2" id="KW-1185">Reference proteome</keyword>
<accession>W0AEG1</accession>
<evidence type="ECO:0000313" key="1">
    <source>
        <dbReference type="EMBL" id="AHE56299.1"/>
    </source>
</evidence>
<dbReference type="KEGG" id="ssan:NX02_23420"/>
<protein>
    <submittedName>
        <fullName evidence="1">Uncharacterized protein</fullName>
    </submittedName>
</protein>
<evidence type="ECO:0000313" key="2">
    <source>
        <dbReference type="Proteomes" id="UP000018851"/>
    </source>
</evidence>
<reference evidence="1 2" key="1">
    <citation type="submission" date="2013-07" db="EMBL/GenBank/DDBJ databases">
        <title>Completed genome of Sphingomonas sanxanigenens NX02.</title>
        <authorList>
            <person name="Ma T."/>
            <person name="Huang H."/>
            <person name="Wu M."/>
            <person name="Li X."/>
            <person name="Li G."/>
        </authorList>
    </citation>
    <scope>NUCLEOTIDE SEQUENCE [LARGE SCALE GENOMIC DNA]</scope>
    <source>
        <strain evidence="1 2">NX02</strain>
    </source>
</reference>
<dbReference type="STRING" id="1123269.NX02_23420"/>
<dbReference type="RefSeq" id="WP_281178252.1">
    <property type="nucleotide sequence ID" value="NZ_CP006644.1"/>
</dbReference>
<dbReference type="Proteomes" id="UP000018851">
    <property type="component" value="Chromosome"/>
</dbReference>
<dbReference type="AlphaFoldDB" id="W0AEG1"/>